<evidence type="ECO:0000313" key="1">
    <source>
        <dbReference type="EMBL" id="AEW20899.1"/>
    </source>
</evidence>
<organism evidence="1 2">
    <name type="scientific">Tannerella forsythia (strain ATCC 43037 / JCM 10827 / CCUG 21028 A / KCTC 5666 / FDC 338)</name>
    <name type="common">Bacteroides forsythus</name>
    <dbReference type="NCBI Taxonomy" id="203275"/>
    <lineage>
        <taxon>Bacteria</taxon>
        <taxon>Pseudomonadati</taxon>
        <taxon>Bacteroidota</taxon>
        <taxon>Bacteroidia</taxon>
        <taxon>Bacteroidales</taxon>
        <taxon>Tannerellaceae</taxon>
        <taxon>Tannerella</taxon>
    </lineage>
</organism>
<dbReference type="Proteomes" id="UP000005436">
    <property type="component" value="Chromosome"/>
</dbReference>
<dbReference type="AlphaFoldDB" id="G8UHT0"/>
<evidence type="ECO:0000313" key="2">
    <source>
        <dbReference type="Proteomes" id="UP000005436"/>
    </source>
</evidence>
<keyword evidence="2" id="KW-1185">Reference proteome</keyword>
<dbReference type="HOGENOM" id="CLU_3334069_0_0_10"/>
<protein>
    <submittedName>
        <fullName evidence="1">Uncharacterized protein</fullName>
    </submittedName>
</protein>
<proteinExistence type="predicted"/>
<dbReference type="EMBL" id="CP003191">
    <property type="protein sequence ID" value="AEW20899.1"/>
    <property type="molecule type" value="Genomic_DNA"/>
</dbReference>
<name>G8UHT0_TANFA</name>
<gene>
    <name evidence="1" type="ordered locus">BFO_1098</name>
</gene>
<dbReference type="KEGG" id="tfo:BFO_1098"/>
<accession>G8UHT0</accession>
<reference evidence="2" key="1">
    <citation type="submission" date="2011-12" db="EMBL/GenBank/DDBJ databases">
        <title>Complete sequence of Tannerella forsythia ATCC 43037.</title>
        <authorList>
            <person name="Dewhirst F."/>
            <person name="Tanner A."/>
            <person name="Izard J."/>
            <person name="Brinkac L."/>
            <person name="Durkin A.S."/>
            <person name="Hostetler J."/>
            <person name="Shetty J."/>
            <person name="Torralba M."/>
            <person name="Gill S."/>
            <person name="Nelson K."/>
        </authorList>
    </citation>
    <scope>NUCLEOTIDE SEQUENCE [LARGE SCALE GENOMIC DNA]</scope>
    <source>
        <strain evidence="2">ATCC 43037 / JCM 10827 / CCUG 33226 / KCTC 5666 / FDC 338</strain>
    </source>
</reference>
<sequence length="38" mass="4642">MQKYPLKRFSSFVYKSFINTIYKQLILFISYSKNSPFI</sequence>